<comment type="caution">
    <text evidence="2">The sequence shown here is derived from an EMBL/GenBank/DDBJ whole genome shotgun (WGS) entry which is preliminary data.</text>
</comment>
<protein>
    <submittedName>
        <fullName evidence="2">Uncharacterized protein</fullName>
    </submittedName>
</protein>
<dbReference type="EMBL" id="LBVC01000054">
    <property type="protein sequence ID" value="KKQ76943.1"/>
    <property type="molecule type" value="Genomic_DNA"/>
</dbReference>
<gene>
    <name evidence="2" type="ORF">US99_C0054G0004</name>
</gene>
<keyword evidence="1" id="KW-1133">Transmembrane helix</keyword>
<reference evidence="2 3" key="1">
    <citation type="journal article" date="2015" name="Nature">
        <title>rRNA introns, odd ribosomes, and small enigmatic genomes across a large radiation of phyla.</title>
        <authorList>
            <person name="Brown C.T."/>
            <person name="Hug L.A."/>
            <person name="Thomas B.C."/>
            <person name="Sharon I."/>
            <person name="Castelle C.J."/>
            <person name="Singh A."/>
            <person name="Wilkins M.J."/>
            <person name="Williams K.H."/>
            <person name="Banfield J.F."/>
        </authorList>
    </citation>
    <scope>NUCLEOTIDE SEQUENCE [LARGE SCALE GENOMIC DNA]</scope>
</reference>
<evidence type="ECO:0000313" key="2">
    <source>
        <dbReference type="EMBL" id="KKQ76943.1"/>
    </source>
</evidence>
<feature type="transmembrane region" description="Helical" evidence="1">
    <location>
        <begin position="6"/>
        <end position="26"/>
    </location>
</feature>
<proteinExistence type="predicted"/>
<evidence type="ECO:0000313" key="3">
    <source>
        <dbReference type="Proteomes" id="UP000034324"/>
    </source>
</evidence>
<organism evidence="2 3">
    <name type="scientific">Candidatus Daviesbacteria bacterium GW2011_GWF2_38_6</name>
    <dbReference type="NCBI Taxonomy" id="1618432"/>
    <lineage>
        <taxon>Bacteria</taxon>
        <taxon>Candidatus Daviesiibacteriota</taxon>
    </lineage>
</organism>
<accession>A0A0G0KBA0</accession>
<keyword evidence="1" id="KW-0472">Membrane</keyword>
<dbReference type="AlphaFoldDB" id="A0A0G0KBA0"/>
<evidence type="ECO:0000256" key="1">
    <source>
        <dbReference type="SAM" id="Phobius"/>
    </source>
</evidence>
<keyword evidence="1" id="KW-0812">Transmembrane</keyword>
<sequence length="55" mass="6522">MTQKQWLIAVILTFVTISAWVIFDILHSQKQVEIPQKWQEVVEPINPNFETQLLE</sequence>
<dbReference type="Proteomes" id="UP000034324">
    <property type="component" value="Unassembled WGS sequence"/>
</dbReference>
<name>A0A0G0KBA0_9BACT</name>